<keyword evidence="4" id="KW-1185">Reference proteome</keyword>
<evidence type="ECO:0000313" key="3">
    <source>
        <dbReference type="EMBL" id="CAJ0940515.1"/>
    </source>
</evidence>
<proteinExistence type="predicted"/>
<evidence type="ECO:0000259" key="2">
    <source>
        <dbReference type="PROSITE" id="PS50878"/>
    </source>
</evidence>
<evidence type="ECO:0000259" key="1">
    <source>
        <dbReference type="PROSITE" id="PS50835"/>
    </source>
</evidence>
<dbReference type="PANTHER" id="PTHR21301">
    <property type="entry name" value="REVERSE TRANSCRIPTASE"/>
    <property type="match status" value="1"/>
</dbReference>
<protein>
    <recommendedName>
        <fullName evidence="5">Reverse transcriptase domain-containing protein</fullName>
    </recommendedName>
</protein>
<dbReference type="SMART" id="SM00406">
    <property type="entry name" value="IGv"/>
    <property type="match status" value="1"/>
</dbReference>
<comment type="caution">
    <text evidence="3">The sequence shown here is derived from an EMBL/GenBank/DDBJ whole genome shotgun (WGS) entry which is preliminary data.</text>
</comment>
<dbReference type="InterPro" id="IPR036179">
    <property type="entry name" value="Ig-like_dom_sf"/>
</dbReference>
<dbReference type="Proteomes" id="UP001176940">
    <property type="component" value="Unassembled WGS sequence"/>
</dbReference>
<feature type="domain" description="Ig-like" evidence="1">
    <location>
        <begin position="487"/>
        <end position="607"/>
    </location>
</feature>
<dbReference type="InterPro" id="IPR013106">
    <property type="entry name" value="Ig_V-set"/>
</dbReference>
<reference evidence="3" key="1">
    <citation type="submission" date="2023-07" db="EMBL/GenBank/DDBJ databases">
        <authorList>
            <person name="Stuckert A."/>
        </authorList>
    </citation>
    <scope>NUCLEOTIDE SEQUENCE</scope>
</reference>
<dbReference type="PANTHER" id="PTHR21301:SF12">
    <property type="match status" value="1"/>
</dbReference>
<dbReference type="InterPro" id="IPR013783">
    <property type="entry name" value="Ig-like_fold"/>
</dbReference>
<sequence>MESKENIISNIKQVAWNPKKARSSAVIDAFEKAVTAEVEMLRGKAQREFKHPNILKEEVEALRELVHDGDIIIKPADKGGAVVVMDRTMYINEVNRQLQDEEVYGIMEGDPKFRIEKEIRMCLKQALDCKTIDQDLFDYLIVDDPTTPVLYITPKIHKSLINPPGRPIISGVNSIFSKMCIFLDRIFNPIVKKSKSYIRDTTDFIKKLEEIHLTEEITLASFDVVSLYTSINHDNGLRVVDKKLNAMQYTEEGRIFLLRILEIILKRNYFLFGDIFYAQKRGTAMGANMAPAYANLVMEALEEDLIYVSHHFRQVLVWWRYIDDVFLLWTGTQKALEDFHGFLNTIDDTIKFTLVSSKLEIQFLDVLVTQKEGELSTTLYVKKTDRNNLLTYDSQHPRNMLVSRTCADRMYGRQVEVMVSSMRYMSPRSIKWIYIVGPYRSSEDRPDSACPVIWCSGLWMLKSSAKRHNVWHTQHNKMWSRSRTTLPGLLLVTLIIDVQSDSQVSQDPDLLAIESEDATMKCAHKIKSYQLLIWYKHIPGRGLEICAHGVSTASNLIPRYSMTMDRAALTTELHITGVTGEDTAVYYCAVRDTLTLTHHSSVQESASQYSPSAKT</sequence>
<organism evidence="3 4">
    <name type="scientific">Ranitomeya imitator</name>
    <name type="common">mimic poison frog</name>
    <dbReference type="NCBI Taxonomy" id="111125"/>
    <lineage>
        <taxon>Eukaryota</taxon>
        <taxon>Metazoa</taxon>
        <taxon>Chordata</taxon>
        <taxon>Craniata</taxon>
        <taxon>Vertebrata</taxon>
        <taxon>Euteleostomi</taxon>
        <taxon>Amphibia</taxon>
        <taxon>Batrachia</taxon>
        <taxon>Anura</taxon>
        <taxon>Neobatrachia</taxon>
        <taxon>Hyloidea</taxon>
        <taxon>Dendrobatidae</taxon>
        <taxon>Dendrobatinae</taxon>
        <taxon>Ranitomeya</taxon>
    </lineage>
</organism>
<dbReference type="EMBL" id="CAUEEQ010017328">
    <property type="protein sequence ID" value="CAJ0940515.1"/>
    <property type="molecule type" value="Genomic_DNA"/>
</dbReference>
<dbReference type="SUPFAM" id="SSF48726">
    <property type="entry name" value="Immunoglobulin"/>
    <property type="match status" value="1"/>
</dbReference>
<gene>
    <name evidence="3" type="ORF">RIMI_LOCUS8648319</name>
</gene>
<evidence type="ECO:0008006" key="5">
    <source>
        <dbReference type="Google" id="ProtNLM"/>
    </source>
</evidence>
<name>A0ABN9LJH1_9NEOB</name>
<evidence type="ECO:0000313" key="4">
    <source>
        <dbReference type="Proteomes" id="UP001176940"/>
    </source>
</evidence>
<dbReference type="PROSITE" id="PS50878">
    <property type="entry name" value="RT_POL"/>
    <property type="match status" value="1"/>
</dbReference>
<dbReference type="Pfam" id="PF07686">
    <property type="entry name" value="V-set"/>
    <property type="match status" value="1"/>
</dbReference>
<dbReference type="InterPro" id="IPR000477">
    <property type="entry name" value="RT_dom"/>
</dbReference>
<dbReference type="Pfam" id="PF00078">
    <property type="entry name" value="RVT_1"/>
    <property type="match status" value="1"/>
</dbReference>
<dbReference type="InterPro" id="IPR007110">
    <property type="entry name" value="Ig-like_dom"/>
</dbReference>
<dbReference type="Gene3D" id="2.60.40.10">
    <property type="entry name" value="Immunoglobulins"/>
    <property type="match status" value="1"/>
</dbReference>
<accession>A0ABN9LJH1</accession>
<dbReference type="PROSITE" id="PS50835">
    <property type="entry name" value="IG_LIKE"/>
    <property type="match status" value="1"/>
</dbReference>
<feature type="domain" description="Reverse transcriptase" evidence="2">
    <location>
        <begin position="134"/>
        <end position="379"/>
    </location>
</feature>